<name>A0A3B7R141_9BACT</name>
<evidence type="ECO:0000313" key="2">
    <source>
        <dbReference type="EMBL" id="AYA37133.1"/>
    </source>
</evidence>
<evidence type="ECO:0000313" key="3">
    <source>
        <dbReference type="Proteomes" id="UP000262802"/>
    </source>
</evidence>
<keyword evidence="1" id="KW-0732">Signal</keyword>
<evidence type="ECO:0008006" key="4">
    <source>
        <dbReference type="Google" id="ProtNLM"/>
    </source>
</evidence>
<reference evidence="2 3" key="1">
    <citation type="submission" date="2018-09" db="EMBL/GenBank/DDBJ databases">
        <title>Hymenobacter medium sp. nov., isolated from R2A medium.</title>
        <authorList>
            <person name="Yingchao G."/>
        </authorList>
    </citation>
    <scope>NUCLEOTIDE SEQUENCE [LARGE SCALE GENOMIC DNA]</scope>
    <source>
        <strain evidence="3">sh-6</strain>
    </source>
</reference>
<evidence type="ECO:0000256" key="1">
    <source>
        <dbReference type="SAM" id="SignalP"/>
    </source>
</evidence>
<proteinExistence type="predicted"/>
<dbReference type="KEGG" id="hyh:D3Y59_08755"/>
<keyword evidence="3" id="KW-1185">Reference proteome</keyword>
<dbReference type="EMBL" id="CP032317">
    <property type="protein sequence ID" value="AYA37133.1"/>
    <property type="molecule type" value="Genomic_DNA"/>
</dbReference>
<feature type="chain" id="PRO_5017719818" description="Lipocalin-like domain-containing protein" evidence="1">
    <location>
        <begin position="20"/>
        <end position="153"/>
    </location>
</feature>
<dbReference type="PROSITE" id="PS51257">
    <property type="entry name" value="PROKAR_LIPOPROTEIN"/>
    <property type="match status" value="1"/>
</dbReference>
<feature type="signal peptide" evidence="1">
    <location>
        <begin position="1"/>
        <end position="19"/>
    </location>
</feature>
<dbReference type="Proteomes" id="UP000262802">
    <property type="component" value="Chromosome"/>
</dbReference>
<dbReference type="OrthoDB" id="9758923at2"/>
<dbReference type="AlphaFoldDB" id="A0A3B7R141"/>
<dbReference type="RefSeq" id="WP_119444709.1">
    <property type="nucleotide sequence ID" value="NZ_CP032317.1"/>
</dbReference>
<organism evidence="2 3">
    <name type="scientific">Hymenobacter oligotrophus</name>
    <dbReference type="NCBI Taxonomy" id="2319843"/>
    <lineage>
        <taxon>Bacteria</taxon>
        <taxon>Pseudomonadati</taxon>
        <taxon>Bacteroidota</taxon>
        <taxon>Cytophagia</taxon>
        <taxon>Cytophagales</taxon>
        <taxon>Hymenobacteraceae</taxon>
        <taxon>Hymenobacter</taxon>
    </lineage>
</organism>
<protein>
    <recommendedName>
        <fullName evidence="4">Lipocalin-like domain-containing protein</fullName>
    </recommendedName>
</protein>
<sequence length="153" mass="17351">MTKSALLFCDLLIAALCFAALGCQQQPDDVQPTDTALLGRWDVVVPKHQQHYPVRLLPKRSMEFLADGRLRLYRNDTLTLEGTYQHRGFPKNVQAPDGLRYLSLSNGQGNSGMTYELQQDTLRWSTPMYKDVMNCWPMRETYARATATAPPGK</sequence>
<gene>
    <name evidence="2" type="ORF">D3Y59_08755</name>
</gene>
<accession>A0A3B7R141</accession>